<keyword evidence="1" id="KW-0238">DNA-binding</keyword>
<protein>
    <submittedName>
        <fullName evidence="1">DNA-binding protein</fullName>
    </submittedName>
</protein>
<sequence length="195" mass="22117">MTESAKKPRLSPAQWAEIEVKWRSGEYTLSMLEEEYGTRSETFSRYFKKKGIAKGSDSVGEMIRESLKSDAEIRARARAQKVESRKEEYDKWAIWLSGLTINQIATAKKEGRSLSLVEDDIKALQRAAAVVQKCFDVSSRALGLEKDDVITDEIPNLVFGELTSAQVDELKKMDEDNLVDEEELYLPDVDDEGEE</sequence>
<gene>
    <name evidence="1" type="ORF">ETE75_20435</name>
</gene>
<evidence type="ECO:0000313" key="1">
    <source>
        <dbReference type="EMBL" id="TCX36631.1"/>
    </source>
</evidence>
<accession>A0A483IS92</accession>
<dbReference type="RefSeq" id="WP_048255531.1">
    <property type="nucleotide sequence ID" value="NZ_CABHFQ010000015.1"/>
</dbReference>
<name>A0A483IS92_KLEPN</name>
<proteinExistence type="predicted"/>
<dbReference type="EMBL" id="SDCJ01000016">
    <property type="protein sequence ID" value="TCX36631.1"/>
    <property type="molecule type" value="Genomic_DNA"/>
</dbReference>
<dbReference type="AlphaFoldDB" id="A0A483IS92"/>
<reference evidence="1" key="1">
    <citation type="submission" date="2019-01" db="EMBL/GenBank/DDBJ databases">
        <authorList>
            <person name="Lista F."/>
            <person name="Anselmo A."/>
        </authorList>
    </citation>
    <scope>NUCLEOTIDE SEQUENCE</scope>
    <source>
        <strain evidence="1">13S</strain>
    </source>
</reference>
<dbReference type="GO" id="GO:0003677">
    <property type="term" value="F:DNA binding"/>
    <property type="evidence" value="ECO:0007669"/>
    <property type="project" value="UniProtKB-KW"/>
</dbReference>
<comment type="caution">
    <text evidence="1">The sequence shown here is derived from an EMBL/GenBank/DDBJ whole genome shotgun (WGS) entry which is preliminary data.</text>
</comment>
<organism evidence="1">
    <name type="scientific">Klebsiella pneumoniae</name>
    <dbReference type="NCBI Taxonomy" id="573"/>
    <lineage>
        <taxon>Bacteria</taxon>
        <taxon>Pseudomonadati</taxon>
        <taxon>Pseudomonadota</taxon>
        <taxon>Gammaproteobacteria</taxon>
        <taxon>Enterobacterales</taxon>
        <taxon>Enterobacteriaceae</taxon>
        <taxon>Klebsiella/Raoultella group</taxon>
        <taxon>Klebsiella</taxon>
        <taxon>Klebsiella pneumoniae complex</taxon>
    </lineage>
</organism>